<dbReference type="PANTHER" id="PTHR12433:SF12">
    <property type="entry name" value="MEDIATOR OF RNA POLYMERASE II TRANSCRIPTION SUBUNIT 25"/>
    <property type="match status" value="1"/>
</dbReference>
<dbReference type="GO" id="GO:0005667">
    <property type="term" value="C:transcription regulator complex"/>
    <property type="evidence" value="ECO:0007669"/>
    <property type="project" value="TreeGrafter"/>
</dbReference>
<comment type="similarity">
    <text evidence="1">Belongs to the Mediator complex subunit 25 family.</text>
</comment>
<accession>A0A4P1QZQ5</accession>
<sequence>MNWTRDLDNFLGTLSCLAFNGDDLSQYAMAEGLAEALMMYTKPFNGSSTTQDYYDGEKHCILVAAGDPVPLKMSVTVPTIQDGKFVVGRFLQNFEADFLEVTQMFSQLAVSISVITPNENAIFGEIFNLGNNITEMEQAPLYSYKIDGIFVMLSHNFKEAREAIHEKRLENSPTIRNLQSNDISLTEFSNNDIQGFGLIPEAANKMHVSLSPSSSFSPVNVYEDIMAELDAINDNVLLSDKPNTSEFVEDPLNNLFMLDEPLFDDVQCSLGQEQTTSTMNMVSMDALKAVEAEFGKTLEDCNSEQNASRNQNCLIDLTKNNDEEVQIMAPVVVPKVPSTTSIRRGSSKGPRHNAVILDFSSGTSSSSTLLPNENSFSLWSTTQKPGNVITPETKYQPQNGFGNALIPYSTTNSTTQGFQLFMSPTLNVYHGVSNTQVGGLSRAPFSSQYPLPRLNVHGIGRSTTWVPPMPRIIPQVTQWDSLLPPPSYVMDFCDYVHAWEGYLCGKVLAGNMFLNHAKV</sequence>
<keyword evidence="5" id="KW-1185">Reference proteome</keyword>
<dbReference type="PANTHER" id="PTHR12433">
    <property type="entry name" value="MEDIATOR OF RNA POLYMERASE II TRANSCRIPTION SUBUNIT 25"/>
    <property type="match status" value="1"/>
</dbReference>
<feature type="domain" description="Mediator of RNA polymerase II transcription subunit 25 von Willebrand factor type A" evidence="3">
    <location>
        <begin position="2"/>
        <end position="143"/>
    </location>
</feature>
<evidence type="ECO:0000256" key="2">
    <source>
        <dbReference type="ARBA" id="ARBA00019694"/>
    </source>
</evidence>
<dbReference type="GO" id="GO:0016592">
    <property type="term" value="C:mediator complex"/>
    <property type="evidence" value="ECO:0007669"/>
    <property type="project" value="TreeGrafter"/>
</dbReference>
<proteinExistence type="inferred from homology"/>
<protein>
    <recommendedName>
        <fullName evidence="2">Mediator of RNA polymerase II transcription subunit 25</fullName>
    </recommendedName>
</protein>
<evidence type="ECO:0000313" key="5">
    <source>
        <dbReference type="Proteomes" id="UP000188354"/>
    </source>
</evidence>
<evidence type="ECO:0000256" key="1">
    <source>
        <dbReference type="ARBA" id="ARBA00009102"/>
    </source>
</evidence>
<dbReference type="Proteomes" id="UP000188354">
    <property type="component" value="Chromosome LG14"/>
</dbReference>
<reference evidence="4 5" key="1">
    <citation type="journal article" date="2017" name="Plant Biotechnol. J.">
        <title>A comprehensive draft genome sequence for lupin (Lupinus angustifolius), an emerging health food: insights into plant-microbe interactions and legume evolution.</title>
        <authorList>
            <person name="Hane J.K."/>
            <person name="Ming Y."/>
            <person name="Kamphuis L.G."/>
            <person name="Nelson M.N."/>
            <person name="Garg G."/>
            <person name="Atkins C.A."/>
            <person name="Bayer P.E."/>
            <person name="Bravo A."/>
            <person name="Bringans S."/>
            <person name="Cannon S."/>
            <person name="Edwards D."/>
            <person name="Foley R."/>
            <person name="Gao L.L."/>
            <person name="Harrison M.J."/>
            <person name="Huang W."/>
            <person name="Hurgobin B."/>
            <person name="Li S."/>
            <person name="Liu C.W."/>
            <person name="McGrath A."/>
            <person name="Morahan G."/>
            <person name="Murray J."/>
            <person name="Weller J."/>
            <person name="Jian J."/>
            <person name="Singh K.B."/>
        </authorList>
    </citation>
    <scope>NUCLEOTIDE SEQUENCE [LARGE SCALE GENOMIC DNA]</scope>
    <source>
        <strain evidence="5">cv. Tanjil</strain>
        <tissue evidence="4">Whole plant</tissue>
    </source>
</reference>
<evidence type="ECO:0000313" key="4">
    <source>
        <dbReference type="EMBL" id="OIV98392.1"/>
    </source>
</evidence>
<dbReference type="STRING" id="3871.A0A4P1QZQ5"/>
<name>A0A4P1QZQ5_LUPAN</name>
<dbReference type="GO" id="GO:0045944">
    <property type="term" value="P:positive regulation of transcription by RNA polymerase II"/>
    <property type="evidence" value="ECO:0007669"/>
    <property type="project" value="TreeGrafter"/>
</dbReference>
<dbReference type="Gramene" id="OIV98392">
    <property type="protein sequence ID" value="OIV98392"/>
    <property type="gene ID" value="TanjilG_16719"/>
</dbReference>
<gene>
    <name evidence="4" type="ORF">TanjilG_16719</name>
</gene>
<dbReference type="Pfam" id="PF11265">
    <property type="entry name" value="Med25_VWA"/>
    <property type="match status" value="1"/>
</dbReference>
<organism evidence="4 5">
    <name type="scientific">Lupinus angustifolius</name>
    <name type="common">Narrow-leaved blue lupine</name>
    <dbReference type="NCBI Taxonomy" id="3871"/>
    <lineage>
        <taxon>Eukaryota</taxon>
        <taxon>Viridiplantae</taxon>
        <taxon>Streptophyta</taxon>
        <taxon>Embryophyta</taxon>
        <taxon>Tracheophyta</taxon>
        <taxon>Spermatophyta</taxon>
        <taxon>Magnoliopsida</taxon>
        <taxon>eudicotyledons</taxon>
        <taxon>Gunneridae</taxon>
        <taxon>Pentapetalae</taxon>
        <taxon>rosids</taxon>
        <taxon>fabids</taxon>
        <taxon>Fabales</taxon>
        <taxon>Fabaceae</taxon>
        <taxon>Papilionoideae</taxon>
        <taxon>50 kb inversion clade</taxon>
        <taxon>genistoids sensu lato</taxon>
        <taxon>core genistoids</taxon>
        <taxon>Genisteae</taxon>
        <taxon>Lupinus</taxon>
    </lineage>
</organism>
<dbReference type="AlphaFoldDB" id="A0A4P1QZQ5"/>
<dbReference type="EMBL" id="CM007374">
    <property type="protein sequence ID" value="OIV98392.1"/>
    <property type="molecule type" value="Genomic_DNA"/>
</dbReference>
<dbReference type="InterPro" id="IPR021419">
    <property type="entry name" value="Mediator_Med25_VWA"/>
</dbReference>
<evidence type="ECO:0000259" key="3">
    <source>
        <dbReference type="Pfam" id="PF11265"/>
    </source>
</evidence>